<evidence type="ECO:0000313" key="5">
    <source>
        <dbReference type="Proteomes" id="UP000533598"/>
    </source>
</evidence>
<dbReference type="Gene3D" id="3.40.50.880">
    <property type="match status" value="1"/>
</dbReference>
<dbReference type="Proteomes" id="UP000533598">
    <property type="component" value="Unassembled WGS sequence"/>
</dbReference>
<dbReference type="InterPro" id="IPR002818">
    <property type="entry name" value="DJ-1/PfpI"/>
</dbReference>
<dbReference type="GO" id="GO:0043565">
    <property type="term" value="F:sequence-specific DNA binding"/>
    <property type="evidence" value="ECO:0007669"/>
    <property type="project" value="InterPro"/>
</dbReference>
<dbReference type="Pfam" id="PF12833">
    <property type="entry name" value="HTH_18"/>
    <property type="match status" value="1"/>
</dbReference>
<evidence type="ECO:0000313" key="4">
    <source>
        <dbReference type="EMBL" id="MBB4682309.1"/>
    </source>
</evidence>
<dbReference type="PROSITE" id="PS01124">
    <property type="entry name" value="HTH_ARAC_FAMILY_2"/>
    <property type="match status" value="1"/>
</dbReference>
<dbReference type="PANTHER" id="PTHR43130">
    <property type="entry name" value="ARAC-FAMILY TRANSCRIPTIONAL REGULATOR"/>
    <property type="match status" value="1"/>
</dbReference>
<name>A0A7W7CMS6_9PSEU</name>
<dbReference type="SUPFAM" id="SSF52317">
    <property type="entry name" value="Class I glutamine amidotransferase-like"/>
    <property type="match status" value="1"/>
</dbReference>
<protein>
    <submittedName>
        <fullName evidence="4">Transcriptional regulator GlxA family with amidase domain</fullName>
    </submittedName>
</protein>
<dbReference type="InterPro" id="IPR009057">
    <property type="entry name" value="Homeodomain-like_sf"/>
</dbReference>
<dbReference type="EMBL" id="JACHMH010000001">
    <property type="protein sequence ID" value="MBB4682309.1"/>
    <property type="molecule type" value="Genomic_DNA"/>
</dbReference>
<keyword evidence="5" id="KW-1185">Reference proteome</keyword>
<keyword evidence="1" id="KW-0805">Transcription regulation</keyword>
<evidence type="ECO:0000256" key="1">
    <source>
        <dbReference type="ARBA" id="ARBA00023015"/>
    </source>
</evidence>
<dbReference type="PANTHER" id="PTHR43130:SF3">
    <property type="entry name" value="HTH-TYPE TRANSCRIPTIONAL REGULATOR RV1931C"/>
    <property type="match status" value="1"/>
</dbReference>
<evidence type="ECO:0000256" key="2">
    <source>
        <dbReference type="ARBA" id="ARBA00023163"/>
    </source>
</evidence>
<evidence type="ECO:0000259" key="3">
    <source>
        <dbReference type="PROSITE" id="PS01124"/>
    </source>
</evidence>
<dbReference type="AlphaFoldDB" id="A0A7W7CMS6"/>
<accession>A0A7W7CMS6</accession>
<proteinExistence type="predicted"/>
<sequence>MYTVGLLVLPGTRTFDVAVPAEVWGVDRTDGSIGPFALRTCTPGRRPVTMHPVGEIRATHGLSGLLDCDLVLVPGRADPHAPVPDSAIRVLRQAHAAGIPLASLCSGAFTLAAAGLLDGRPATTHWRYLAALAEHAPAAELRPEVLFTDDGDVLTSAGVVGGVDLCLHLVRRVQGAAMAARLAKRMVMPAARSGGQRQFVDTPLPHRPEGPDIASTVDWARLRLAEPLGVPELAGRAGMSERTFHRAFVAATGTTPGRWLLAERLRFARQLLETTGLPVARVAQRAGLGTAANLRRRLHAELGVGPAAYRRNYQVC</sequence>
<comment type="caution">
    <text evidence="4">The sequence shown here is derived from an EMBL/GenBank/DDBJ whole genome shotgun (WGS) entry which is preliminary data.</text>
</comment>
<dbReference type="RefSeq" id="WP_185009505.1">
    <property type="nucleotide sequence ID" value="NZ_BAAAUI010000007.1"/>
</dbReference>
<organism evidence="4 5">
    <name type="scientific">Crossiella cryophila</name>
    <dbReference type="NCBI Taxonomy" id="43355"/>
    <lineage>
        <taxon>Bacteria</taxon>
        <taxon>Bacillati</taxon>
        <taxon>Actinomycetota</taxon>
        <taxon>Actinomycetes</taxon>
        <taxon>Pseudonocardiales</taxon>
        <taxon>Pseudonocardiaceae</taxon>
        <taxon>Crossiella</taxon>
    </lineage>
</organism>
<dbReference type="CDD" id="cd03137">
    <property type="entry name" value="GATase1_AraC_1"/>
    <property type="match status" value="1"/>
</dbReference>
<dbReference type="InterPro" id="IPR052158">
    <property type="entry name" value="INH-QAR"/>
</dbReference>
<dbReference type="Pfam" id="PF01965">
    <property type="entry name" value="DJ-1_PfpI"/>
    <property type="match status" value="1"/>
</dbReference>
<feature type="domain" description="HTH araC/xylS-type" evidence="3">
    <location>
        <begin position="214"/>
        <end position="312"/>
    </location>
</feature>
<gene>
    <name evidence="4" type="ORF">HNR67_008427</name>
</gene>
<dbReference type="Gene3D" id="1.10.10.60">
    <property type="entry name" value="Homeodomain-like"/>
    <property type="match status" value="1"/>
</dbReference>
<dbReference type="InterPro" id="IPR018060">
    <property type="entry name" value="HTH_AraC"/>
</dbReference>
<dbReference type="SUPFAM" id="SSF46689">
    <property type="entry name" value="Homeodomain-like"/>
    <property type="match status" value="2"/>
</dbReference>
<dbReference type="GO" id="GO:0003700">
    <property type="term" value="F:DNA-binding transcription factor activity"/>
    <property type="evidence" value="ECO:0007669"/>
    <property type="project" value="InterPro"/>
</dbReference>
<keyword evidence="2" id="KW-0804">Transcription</keyword>
<dbReference type="SMART" id="SM00342">
    <property type="entry name" value="HTH_ARAC"/>
    <property type="match status" value="1"/>
</dbReference>
<dbReference type="InterPro" id="IPR029062">
    <property type="entry name" value="Class_I_gatase-like"/>
</dbReference>
<reference evidence="4 5" key="1">
    <citation type="submission" date="2020-08" db="EMBL/GenBank/DDBJ databases">
        <title>Sequencing the genomes of 1000 actinobacteria strains.</title>
        <authorList>
            <person name="Klenk H.-P."/>
        </authorList>
    </citation>
    <scope>NUCLEOTIDE SEQUENCE [LARGE SCALE GENOMIC DNA]</scope>
    <source>
        <strain evidence="4 5">DSM 44230</strain>
    </source>
</reference>